<dbReference type="SUPFAM" id="SSF51430">
    <property type="entry name" value="NAD(P)-linked oxidoreductase"/>
    <property type="match status" value="1"/>
</dbReference>
<dbReference type="InterPro" id="IPR050791">
    <property type="entry name" value="Aldo-Keto_reductase"/>
</dbReference>
<accession>A0A1M6YZH5</accession>
<keyword evidence="1" id="KW-0560">Oxidoreductase</keyword>
<dbReference type="GO" id="GO:0016491">
    <property type="term" value="F:oxidoreductase activity"/>
    <property type="evidence" value="ECO:0007669"/>
    <property type="project" value="UniProtKB-KW"/>
</dbReference>
<evidence type="ECO:0000256" key="2">
    <source>
        <dbReference type="SAM" id="MobiDB-lite"/>
    </source>
</evidence>
<feature type="domain" description="NADP-dependent oxidoreductase" evidence="3">
    <location>
        <begin position="52"/>
        <end position="314"/>
    </location>
</feature>
<dbReference type="Gene3D" id="3.20.20.100">
    <property type="entry name" value="NADP-dependent oxidoreductase domain"/>
    <property type="match status" value="1"/>
</dbReference>
<evidence type="ECO:0000256" key="1">
    <source>
        <dbReference type="ARBA" id="ARBA00023002"/>
    </source>
</evidence>
<dbReference type="GO" id="GO:0005737">
    <property type="term" value="C:cytoplasm"/>
    <property type="evidence" value="ECO:0007669"/>
    <property type="project" value="TreeGrafter"/>
</dbReference>
<organism evidence="4 5">
    <name type="scientific">Haladaptatus paucihalophilus DX253</name>
    <dbReference type="NCBI Taxonomy" id="797209"/>
    <lineage>
        <taxon>Archaea</taxon>
        <taxon>Methanobacteriati</taxon>
        <taxon>Methanobacteriota</taxon>
        <taxon>Stenosarchaea group</taxon>
        <taxon>Halobacteria</taxon>
        <taxon>Halobacteriales</taxon>
        <taxon>Haladaptataceae</taxon>
        <taxon>Haladaptatus</taxon>
    </lineage>
</organism>
<dbReference type="CDD" id="cd19088">
    <property type="entry name" value="AKR_AKR13B1"/>
    <property type="match status" value="1"/>
</dbReference>
<keyword evidence="5" id="KW-1185">Reference proteome</keyword>
<dbReference type="AlphaFoldDB" id="A0A1M6YZH5"/>
<protein>
    <submittedName>
        <fullName evidence="4">Predicted oxidoreductase</fullName>
    </submittedName>
</protein>
<dbReference type="InterPro" id="IPR023210">
    <property type="entry name" value="NADP_OxRdtase_dom"/>
</dbReference>
<dbReference type="PANTHER" id="PTHR43625:SF40">
    <property type="entry name" value="ALDO-KETO REDUCTASE YAKC [NADP(+)]"/>
    <property type="match status" value="1"/>
</dbReference>
<sequence>MEPFSRTGHVPETTAPHRSPKDVTSFESTASDVTLENESDTFDIGGELTVNRLGYGAMRLTGEDIIGRPDDEEEARRVLHEVVSTGTNFIDTADSYGPAVSERLIGEALHPYPSDLVVATKGGLWRDDRDGSWPKCGEPGYIRNAILGSLDRLKVDTIDLYQYHRPDPDVPFEDAVNTFAELKDEGKVRHVGLSNVSVEQLEEARDIVDIATVQNRYNVGNREHEDVLEACEEYDIGFIPWFPLGAGDLGDKADVLDDIAADHGASDRQIALAWLLHHSPVTLPIPGTSSVDHLHENVAASHIDLTDDEMAHLD</sequence>
<evidence type="ECO:0000259" key="3">
    <source>
        <dbReference type="Pfam" id="PF00248"/>
    </source>
</evidence>
<evidence type="ECO:0000313" key="5">
    <source>
        <dbReference type="Proteomes" id="UP000184203"/>
    </source>
</evidence>
<reference evidence="5" key="1">
    <citation type="submission" date="2016-11" db="EMBL/GenBank/DDBJ databases">
        <authorList>
            <person name="Varghese N."/>
            <person name="Submissions S."/>
        </authorList>
    </citation>
    <scope>NUCLEOTIDE SEQUENCE [LARGE SCALE GENOMIC DNA]</scope>
    <source>
        <strain evidence="5">DX253</strain>
    </source>
</reference>
<dbReference type="PRINTS" id="PR00069">
    <property type="entry name" value="ALDKETRDTASE"/>
</dbReference>
<evidence type="ECO:0000313" key="4">
    <source>
        <dbReference type="EMBL" id="SHL23694.1"/>
    </source>
</evidence>
<feature type="region of interest" description="Disordered" evidence="2">
    <location>
        <begin position="1"/>
        <end position="30"/>
    </location>
</feature>
<dbReference type="InterPro" id="IPR036812">
    <property type="entry name" value="NAD(P)_OxRdtase_dom_sf"/>
</dbReference>
<dbReference type="PANTHER" id="PTHR43625">
    <property type="entry name" value="AFLATOXIN B1 ALDEHYDE REDUCTASE"/>
    <property type="match status" value="1"/>
</dbReference>
<name>A0A1M6YZH5_HALPU</name>
<dbReference type="InterPro" id="IPR020471">
    <property type="entry name" value="AKR"/>
</dbReference>
<dbReference type="EMBL" id="FRAN01000005">
    <property type="protein sequence ID" value="SHL23694.1"/>
    <property type="molecule type" value="Genomic_DNA"/>
</dbReference>
<dbReference type="Pfam" id="PF00248">
    <property type="entry name" value="Aldo_ket_red"/>
    <property type="match status" value="1"/>
</dbReference>
<gene>
    <name evidence="4" type="ORF">SAMN05444342_3374</name>
</gene>
<proteinExistence type="predicted"/>
<dbReference type="Proteomes" id="UP000184203">
    <property type="component" value="Unassembled WGS sequence"/>
</dbReference>